<feature type="transmembrane region" description="Helical" evidence="2">
    <location>
        <begin position="245"/>
        <end position="263"/>
    </location>
</feature>
<dbReference type="GO" id="GO:0140284">
    <property type="term" value="C:endoplasmic reticulum-endosome membrane contact site"/>
    <property type="evidence" value="ECO:0007669"/>
    <property type="project" value="TreeGrafter"/>
</dbReference>
<sequence>MASTAELSEPERQALADLRKRFQSEYEATASWTGKIAQSDIVRLKSQDWWPLKFLQRYDLDVDIAFPVFIECLKWRNEFSRYGLLIPKEELSLRTVVGESDRVEVVVVRNTGAKNVMFKIKTTSPEKFRVRPSSGIIHAGDTAVVRLYLQPGYQETIGREKFLVMALETDESTADNFAALWKDATEKNKSHFEHRLRCRVGDLIATNASPIANGSAHKQLSGAPFSHQMEELAEQVRNVRNENRILLLLLVLVLVMMFALLLYQRSAYYSLTHLYEDAISSHTLLQNNSTSRAEL</sequence>
<dbReference type="Pfam" id="PF00635">
    <property type="entry name" value="Motile_Sperm"/>
    <property type="match status" value="1"/>
</dbReference>
<dbReference type="InterPro" id="IPR000535">
    <property type="entry name" value="MSP_dom"/>
</dbReference>
<evidence type="ECO:0000256" key="1">
    <source>
        <dbReference type="RuleBase" id="RU003425"/>
    </source>
</evidence>
<dbReference type="SUPFAM" id="SSF49354">
    <property type="entry name" value="PapD-like"/>
    <property type="match status" value="1"/>
</dbReference>
<evidence type="ECO:0000313" key="4">
    <source>
        <dbReference type="Proteomes" id="UP000887566"/>
    </source>
</evidence>
<proteinExistence type="predicted"/>
<evidence type="ECO:0000256" key="2">
    <source>
        <dbReference type="SAM" id="Phobius"/>
    </source>
</evidence>
<keyword evidence="2" id="KW-0472">Membrane</keyword>
<dbReference type="PROSITE" id="PS50202">
    <property type="entry name" value="MSP"/>
    <property type="match status" value="1"/>
</dbReference>
<dbReference type="InterPro" id="IPR013783">
    <property type="entry name" value="Ig-like_fold"/>
</dbReference>
<evidence type="ECO:0000313" key="5">
    <source>
        <dbReference type="WBParaSite" id="PSAMB.scaffold342size55818.g5030.t1"/>
    </source>
</evidence>
<dbReference type="GO" id="GO:0012505">
    <property type="term" value="C:endomembrane system"/>
    <property type="evidence" value="ECO:0007669"/>
    <property type="project" value="TreeGrafter"/>
</dbReference>
<keyword evidence="2" id="KW-1133">Transmembrane helix</keyword>
<dbReference type="AlphaFoldDB" id="A0A914WAY5"/>
<dbReference type="Gene3D" id="1.10.8.20">
    <property type="entry name" value="N-terminal domain of phosphatidylinositol transfer protein sec14p"/>
    <property type="match status" value="1"/>
</dbReference>
<reference evidence="5" key="1">
    <citation type="submission" date="2022-11" db="UniProtKB">
        <authorList>
            <consortium name="WormBaseParasite"/>
        </authorList>
    </citation>
    <scope>IDENTIFICATION</scope>
</reference>
<keyword evidence="4" id="KW-1185">Reference proteome</keyword>
<dbReference type="SUPFAM" id="SSF46938">
    <property type="entry name" value="CRAL/TRIO N-terminal domain"/>
    <property type="match status" value="1"/>
</dbReference>
<dbReference type="Proteomes" id="UP000887566">
    <property type="component" value="Unplaced"/>
</dbReference>
<dbReference type="PANTHER" id="PTHR46384">
    <property type="entry name" value="MOTILE SPERM DOMAIN-CONTAINING PROTEIN 2"/>
    <property type="match status" value="1"/>
</dbReference>
<dbReference type="PANTHER" id="PTHR46384:SF1">
    <property type="entry name" value="MOTILE SPERM DOMAIN-CONTAINING PROTEIN 2"/>
    <property type="match status" value="1"/>
</dbReference>
<keyword evidence="2" id="KW-0812">Transmembrane</keyword>
<comment type="function">
    <text evidence="1">Central component in molecular interactions underlying sperm crawling. Forms an extensive filament system that extends from sperm villipoda, along the leading edge of the pseudopod.</text>
</comment>
<dbReference type="InterPro" id="IPR053012">
    <property type="entry name" value="ER-organelle_contact"/>
</dbReference>
<evidence type="ECO:0000259" key="3">
    <source>
        <dbReference type="PROSITE" id="PS50202"/>
    </source>
</evidence>
<keyword evidence="1" id="KW-0206">Cytoskeleton</keyword>
<dbReference type="InterPro" id="IPR036273">
    <property type="entry name" value="CRAL/TRIO_N_dom_sf"/>
</dbReference>
<keyword evidence="1" id="KW-0963">Cytoplasm</keyword>
<accession>A0A914WAY5</accession>
<feature type="domain" description="MSP" evidence="3">
    <location>
        <begin position="82"/>
        <end position="199"/>
    </location>
</feature>
<dbReference type="Gene3D" id="2.60.40.10">
    <property type="entry name" value="Immunoglobulins"/>
    <property type="match status" value="1"/>
</dbReference>
<organism evidence="4 5">
    <name type="scientific">Plectus sambesii</name>
    <dbReference type="NCBI Taxonomy" id="2011161"/>
    <lineage>
        <taxon>Eukaryota</taxon>
        <taxon>Metazoa</taxon>
        <taxon>Ecdysozoa</taxon>
        <taxon>Nematoda</taxon>
        <taxon>Chromadorea</taxon>
        <taxon>Plectida</taxon>
        <taxon>Plectina</taxon>
        <taxon>Plectoidea</taxon>
        <taxon>Plectidae</taxon>
        <taxon>Plectus</taxon>
    </lineage>
</organism>
<name>A0A914WAY5_9BILA</name>
<dbReference type="InterPro" id="IPR008962">
    <property type="entry name" value="PapD-like_sf"/>
</dbReference>
<protein>
    <recommendedName>
        <fullName evidence="1">Major sperm protein</fullName>
    </recommendedName>
</protein>
<dbReference type="WBParaSite" id="PSAMB.scaffold342size55818.g5030.t1">
    <property type="protein sequence ID" value="PSAMB.scaffold342size55818.g5030.t1"/>
    <property type="gene ID" value="PSAMB.scaffold342size55818.g5030"/>
</dbReference>